<dbReference type="AlphaFoldDB" id="A0A2Z3YTE8"/>
<dbReference type="KEGG" id="cpre:Csp1_22210"/>
<dbReference type="OrthoDB" id="4427897at2"/>
<feature type="domain" description="DUF306" evidence="2">
    <location>
        <begin position="29"/>
        <end position="115"/>
    </location>
</feature>
<evidence type="ECO:0000313" key="3">
    <source>
        <dbReference type="EMBL" id="AWT26971.1"/>
    </source>
</evidence>
<evidence type="ECO:0000313" key="4">
    <source>
        <dbReference type="Proteomes" id="UP000247696"/>
    </source>
</evidence>
<dbReference type="InterPro" id="IPR005184">
    <property type="entry name" value="DUF306_Meta_HslJ"/>
</dbReference>
<protein>
    <recommendedName>
        <fullName evidence="2">DUF306 domain-containing protein</fullName>
    </recommendedName>
</protein>
<feature type="chain" id="PRO_5038509124" description="DUF306 domain-containing protein" evidence="1">
    <location>
        <begin position="24"/>
        <end position="148"/>
    </location>
</feature>
<proteinExistence type="predicted"/>
<dbReference type="RefSeq" id="WP_110482007.1">
    <property type="nucleotide sequence ID" value="NZ_CP024988.1"/>
</dbReference>
<evidence type="ECO:0000259" key="2">
    <source>
        <dbReference type="Pfam" id="PF03724"/>
    </source>
</evidence>
<dbReference type="Proteomes" id="UP000247696">
    <property type="component" value="Chromosome"/>
</dbReference>
<evidence type="ECO:0000256" key="1">
    <source>
        <dbReference type="SAM" id="SignalP"/>
    </source>
</evidence>
<reference evidence="4" key="1">
    <citation type="submission" date="2017-11" db="EMBL/GenBank/DDBJ databases">
        <title>Otitis media/interna in a cat caused by the recently described species Corynebacterium provencense.</title>
        <authorList>
            <person name="Kittl S."/>
            <person name="Brodard I."/>
            <person name="Rychener L."/>
            <person name="Jores J."/>
            <person name="Roosje P."/>
            <person name="Gobeli Brawand S."/>
        </authorList>
    </citation>
    <scope>NUCLEOTIDE SEQUENCE [LARGE SCALE GENOMIC DNA]</scope>
    <source>
        <strain evidence="4">17KM38</strain>
    </source>
</reference>
<sequence>MSITRSCLVVLPAAAVLLSSCGADDGPDRVTGVDWQVTSVGDQNFDAPEQATTRLTLGASSFTGASGCVHFSGNVTWHGSGDSATVTLTDLQTTVEGDCGPADRYNADQLTDILGTPDLRWTVDDSASLREFRLWDSDSPRRSIRFSG</sequence>
<name>A0A2Z3YTE8_9CORY</name>
<gene>
    <name evidence="3" type="ORF">Csp1_22210</name>
</gene>
<dbReference type="PROSITE" id="PS51257">
    <property type="entry name" value="PROKAR_LIPOPROTEIN"/>
    <property type="match status" value="1"/>
</dbReference>
<feature type="signal peptide" evidence="1">
    <location>
        <begin position="1"/>
        <end position="23"/>
    </location>
</feature>
<dbReference type="EMBL" id="CP024988">
    <property type="protein sequence ID" value="AWT26971.1"/>
    <property type="molecule type" value="Genomic_DNA"/>
</dbReference>
<dbReference type="Pfam" id="PF03724">
    <property type="entry name" value="META"/>
    <property type="match status" value="1"/>
</dbReference>
<keyword evidence="4" id="KW-1185">Reference proteome</keyword>
<accession>A0A2Z3YTE8</accession>
<organism evidence="3 4">
    <name type="scientific">Corynebacterium provencense</name>
    <dbReference type="NCBI Taxonomy" id="1737425"/>
    <lineage>
        <taxon>Bacteria</taxon>
        <taxon>Bacillati</taxon>
        <taxon>Actinomycetota</taxon>
        <taxon>Actinomycetes</taxon>
        <taxon>Mycobacteriales</taxon>
        <taxon>Corynebacteriaceae</taxon>
        <taxon>Corynebacterium</taxon>
    </lineage>
</organism>
<keyword evidence="1" id="KW-0732">Signal</keyword>